<gene>
    <name evidence="1" type="ORF">SAMN05216201_10534</name>
</gene>
<evidence type="ECO:0000313" key="2">
    <source>
        <dbReference type="Proteomes" id="UP000242930"/>
    </source>
</evidence>
<reference evidence="2" key="1">
    <citation type="submission" date="2016-10" db="EMBL/GenBank/DDBJ databases">
        <authorList>
            <person name="Varghese N."/>
            <person name="Submissions S."/>
        </authorList>
    </citation>
    <scope>NUCLEOTIDE SEQUENCE [LARGE SCALE GENOMIC DNA]</scope>
    <source>
        <strain evidence="2">LMG 25967</strain>
    </source>
</reference>
<dbReference type="AlphaFoldDB" id="A0A1H6WJ43"/>
<dbReference type="OrthoDB" id="7470735at2"/>
<evidence type="ECO:0008006" key="3">
    <source>
        <dbReference type="Google" id="ProtNLM"/>
    </source>
</evidence>
<organism evidence="1 2">
    <name type="scientific">Pseudomonas linyingensis</name>
    <dbReference type="NCBI Taxonomy" id="915471"/>
    <lineage>
        <taxon>Bacteria</taxon>
        <taxon>Pseudomonadati</taxon>
        <taxon>Pseudomonadota</taxon>
        <taxon>Gammaproteobacteria</taxon>
        <taxon>Pseudomonadales</taxon>
        <taxon>Pseudomonadaceae</taxon>
        <taxon>Pseudomonas</taxon>
    </lineage>
</organism>
<accession>A0A1H6WJ43</accession>
<dbReference type="RefSeq" id="WP_090309283.1">
    <property type="nucleotide sequence ID" value="NZ_FNZE01000005.1"/>
</dbReference>
<dbReference type="InterPro" id="IPR011008">
    <property type="entry name" value="Dimeric_a/b-barrel"/>
</dbReference>
<protein>
    <recommendedName>
        <fullName evidence="3">EthD domain-containing protein</fullName>
    </recommendedName>
</protein>
<proteinExistence type="predicted"/>
<dbReference type="Gene3D" id="3.30.70.100">
    <property type="match status" value="1"/>
</dbReference>
<dbReference type="STRING" id="915471.SAMN05216201_10534"/>
<dbReference type="SUPFAM" id="SSF54909">
    <property type="entry name" value="Dimeric alpha+beta barrel"/>
    <property type="match status" value="1"/>
</dbReference>
<dbReference type="Proteomes" id="UP000242930">
    <property type="component" value="Unassembled WGS sequence"/>
</dbReference>
<keyword evidence="2" id="KW-1185">Reference proteome</keyword>
<dbReference type="EMBL" id="FNZE01000005">
    <property type="protein sequence ID" value="SEJ14127.1"/>
    <property type="molecule type" value="Genomic_DNA"/>
</dbReference>
<evidence type="ECO:0000313" key="1">
    <source>
        <dbReference type="EMBL" id="SEJ14127.1"/>
    </source>
</evidence>
<sequence>MQFMCFLKARPERTGAFRQWFLESLAPRLLEMAPVPVQRLIVNLADCPPAGFAIYGGAEVTVGPQYEVILQVWCESGADFERLLAVGEAELQEWVEVLHCYRITETEVLHKPDLLVGKPTPGYKLLRGLFFHEDMPDSAVQRSWERHQHLAVKVHVGLARYVRHWVDEVLSEDAPAIRGLSELHFPSEEALLERYFDSPRGQEEILHDIGHFIGGGTHRFFAREHVLKPA</sequence>
<name>A0A1H6WJ43_9PSED</name>